<proteinExistence type="predicted"/>
<dbReference type="AlphaFoldDB" id="A0A392RDU8"/>
<evidence type="ECO:0000313" key="2">
    <source>
        <dbReference type="EMBL" id="MCI34798.1"/>
    </source>
</evidence>
<dbReference type="Proteomes" id="UP000265520">
    <property type="component" value="Unassembled WGS sequence"/>
</dbReference>
<organism evidence="2 3">
    <name type="scientific">Trifolium medium</name>
    <dbReference type="NCBI Taxonomy" id="97028"/>
    <lineage>
        <taxon>Eukaryota</taxon>
        <taxon>Viridiplantae</taxon>
        <taxon>Streptophyta</taxon>
        <taxon>Embryophyta</taxon>
        <taxon>Tracheophyta</taxon>
        <taxon>Spermatophyta</taxon>
        <taxon>Magnoliopsida</taxon>
        <taxon>eudicotyledons</taxon>
        <taxon>Gunneridae</taxon>
        <taxon>Pentapetalae</taxon>
        <taxon>rosids</taxon>
        <taxon>fabids</taxon>
        <taxon>Fabales</taxon>
        <taxon>Fabaceae</taxon>
        <taxon>Papilionoideae</taxon>
        <taxon>50 kb inversion clade</taxon>
        <taxon>NPAAA clade</taxon>
        <taxon>Hologalegina</taxon>
        <taxon>IRL clade</taxon>
        <taxon>Trifolieae</taxon>
        <taxon>Trifolium</taxon>
    </lineage>
</organism>
<dbReference type="EMBL" id="LXQA010217195">
    <property type="protein sequence ID" value="MCI34798.1"/>
    <property type="molecule type" value="Genomic_DNA"/>
</dbReference>
<sequence length="70" mass="7626">EPLPTIGGNPGKDPPPKKRKGAATLNAKSNSRKPTHPYLLCLPPLEGRSYGALEKQPQEDPRHTTCRAKN</sequence>
<reference evidence="2 3" key="1">
    <citation type="journal article" date="2018" name="Front. Plant Sci.">
        <title>Red Clover (Trifolium pratense) and Zigzag Clover (T. medium) - A Picture of Genomic Similarities and Differences.</title>
        <authorList>
            <person name="Dluhosova J."/>
            <person name="Istvanek J."/>
            <person name="Nedelnik J."/>
            <person name="Repkova J."/>
        </authorList>
    </citation>
    <scope>NUCLEOTIDE SEQUENCE [LARGE SCALE GENOMIC DNA]</scope>
    <source>
        <strain evidence="3">cv. 10/8</strain>
        <tissue evidence="2">Leaf</tissue>
    </source>
</reference>
<keyword evidence="3" id="KW-1185">Reference proteome</keyword>
<name>A0A392RDU8_9FABA</name>
<evidence type="ECO:0000313" key="3">
    <source>
        <dbReference type="Proteomes" id="UP000265520"/>
    </source>
</evidence>
<comment type="caution">
    <text evidence="2">The sequence shown here is derived from an EMBL/GenBank/DDBJ whole genome shotgun (WGS) entry which is preliminary data.</text>
</comment>
<accession>A0A392RDU8</accession>
<protein>
    <submittedName>
        <fullName evidence="2">Uncharacterized protein</fullName>
    </submittedName>
</protein>
<feature type="region of interest" description="Disordered" evidence="1">
    <location>
        <begin position="1"/>
        <end position="43"/>
    </location>
</feature>
<evidence type="ECO:0000256" key="1">
    <source>
        <dbReference type="SAM" id="MobiDB-lite"/>
    </source>
</evidence>
<feature type="non-terminal residue" evidence="2">
    <location>
        <position position="1"/>
    </location>
</feature>